<dbReference type="SUPFAM" id="SSF57262">
    <property type="entry name" value="Leech antihemostatic proteins"/>
    <property type="match status" value="1"/>
</dbReference>
<accession>A0A9D4LLB6</accession>
<gene>
    <name evidence="5" type="ORF">DPMN_023016</name>
</gene>
<organism evidence="5 6">
    <name type="scientific">Dreissena polymorpha</name>
    <name type="common">Zebra mussel</name>
    <name type="synonym">Mytilus polymorpha</name>
    <dbReference type="NCBI Taxonomy" id="45954"/>
    <lineage>
        <taxon>Eukaryota</taxon>
        <taxon>Metazoa</taxon>
        <taxon>Spiralia</taxon>
        <taxon>Lophotrochozoa</taxon>
        <taxon>Mollusca</taxon>
        <taxon>Bivalvia</taxon>
        <taxon>Autobranchia</taxon>
        <taxon>Heteroconchia</taxon>
        <taxon>Euheterodonta</taxon>
        <taxon>Imparidentia</taxon>
        <taxon>Neoheterodontei</taxon>
        <taxon>Myida</taxon>
        <taxon>Dreissenoidea</taxon>
        <taxon>Dreissenidae</taxon>
        <taxon>Dreissena</taxon>
    </lineage>
</organism>
<proteinExistence type="predicted"/>
<dbReference type="EMBL" id="JAIWYP010000002">
    <property type="protein sequence ID" value="KAH3860125.1"/>
    <property type="molecule type" value="Genomic_DNA"/>
</dbReference>
<dbReference type="AlphaFoldDB" id="A0A9D4LLB6"/>
<evidence type="ECO:0000313" key="5">
    <source>
        <dbReference type="EMBL" id="KAH3860125.1"/>
    </source>
</evidence>
<name>A0A9D4LLB6_DREPO</name>
<evidence type="ECO:0000313" key="6">
    <source>
        <dbReference type="Proteomes" id="UP000828390"/>
    </source>
</evidence>
<feature type="chain" id="PRO_5039589574" description="Antistasin-like domain-containing protein" evidence="3">
    <location>
        <begin position="17"/>
        <end position="141"/>
    </location>
</feature>
<feature type="signal peptide" evidence="3">
    <location>
        <begin position="1"/>
        <end position="16"/>
    </location>
</feature>
<protein>
    <recommendedName>
        <fullName evidence="4">Antistasin-like domain-containing protein</fullName>
    </recommendedName>
</protein>
<dbReference type="Proteomes" id="UP000828390">
    <property type="component" value="Unassembled WGS sequence"/>
</dbReference>
<keyword evidence="2" id="KW-0722">Serine protease inhibitor</keyword>
<dbReference type="GO" id="GO:0004867">
    <property type="term" value="F:serine-type endopeptidase inhibitor activity"/>
    <property type="evidence" value="ECO:0007669"/>
    <property type="project" value="UniProtKB-KW"/>
</dbReference>
<sequence length="141" mass="14438">MKTLILVIAAIISANAEKRFIYPIGGGGGPGSFGGGSTNYHPCTPQQSHCDLNCPSGYLKGPMGCDFCQCSHDHVTPGSVLTDPTSHVTTARTTAAPTAAPSTTVDICNTAHALCTNKCGAGGFLVDPDDCTFCVCKQQSG</sequence>
<evidence type="ECO:0000256" key="1">
    <source>
        <dbReference type="ARBA" id="ARBA00022690"/>
    </source>
</evidence>
<evidence type="ECO:0000259" key="4">
    <source>
        <dbReference type="Pfam" id="PF02822"/>
    </source>
</evidence>
<dbReference type="Gene3D" id="2.10.22.10">
    <property type="entry name" value="Antistasin, domain 1"/>
    <property type="match status" value="1"/>
</dbReference>
<reference evidence="5" key="2">
    <citation type="submission" date="2020-11" db="EMBL/GenBank/DDBJ databases">
        <authorList>
            <person name="McCartney M.A."/>
            <person name="Auch B."/>
            <person name="Kono T."/>
            <person name="Mallez S."/>
            <person name="Becker A."/>
            <person name="Gohl D.M."/>
            <person name="Silverstein K.A.T."/>
            <person name="Koren S."/>
            <person name="Bechman K.B."/>
            <person name="Herman A."/>
            <person name="Abrahante J.E."/>
            <person name="Garbe J."/>
        </authorList>
    </citation>
    <scope>NUCLEOTIDE SEQUENCE</scope>
    <source>
        <strain evidence="5">Duluth1</strain>
        <tissue evidence="5">Whole animal</tissue>
    </source>
</reference>
<dbReference type="Pfam" id="PF02822">
    <property type="entry name" value="Antistasin"/>
    <property type="match status" value="1"/>
</dbReference>
<comment type="caution">
    <text evidence="5">The sequence shown here is derived from an EMBL/GenBank/DDBJ whole genome shotgun (WGS) entry which is preliminary data.</text>
</comment>
<evidence type="ECO:0000256" key="3">
    <source>
        <dbReference type="SAM" id="SignalP"/>
    </source>
</evidence>
<evidence type="ECO:0000256" key="2">
    <source>
        <dbReference type="ARBA" id="ARBA00022900"/>
    </source>
</evidence>
<dbReference type="InterPro" id="IPR011061">
    <property type="entry name" value="Hirudin/antistatin"/>
</dbReference>
<reference evidence="5" key="1">
    <citation type="journal article" date="2019" name="bioRxiv">
        <title>The Genome of the Zebra Mussel, Dreissena polymorpha: A Resource for Invasive Species Research.</title>
        <authorList>
            <person name="McCartney M.A."/>
            <person name="Auch B."/>
            <person name="Kono T."/>
            <person name="Mallez S."/>
            <person name="Zhang Y."/>
            <person name="Obille A."/>
            <person name="Becker A."/>
            <person name="Abrahante J.E."/>
            <person name="Garbe J."/>
            <person name="Badalamenti J.P."/>
            <person name="Herman A."/>
            <person name="Mangelson H."/>
            <person name="Liachko I."/>
            <person name="Sullivan S."/>
            <person name="Sone E.D."/>
            <person name="Koren S."/>
            <person name="Silverstein K.A.T."/>
            <person name="Beckman K.B."/>
            <person name="Gohl D.M."/>
        </authorList>
    </citation>
    <scope>NUCLEOTIDE SEQUENCE</scope>
    <source>
        <strain evidence="5">Duluth1</strain>
        <tissue evidence="5">Whole animal</tissue>
    </source>
</reference>
<keyword evidence="6" id="KW-1185">Reference proteome</keyword>
<dbReference type="OrthoDB" id="6124445at2759"/>
<keyword evidence="1" id="KW-0646">Protease inhibitor</keyword>
<dbReference type="InterPro" id="IPR004094">
    <property type="entry name" value="Antistasin-like"/>
</dbReference>
<keyword evidence="3" id="KW-0732">Signal</keyword>
<feature type="domain" description="Antistasin-like" evidence="4">
    <location>
        <begin position="43"/>
        <end position="70"/>
    </location>
</feature>